<feature type="domain" description="Thioredoxin" evidence="10">
    <location>
        <begin position="8"/>
        <end position="196"/>
    </location>
</feature>
<evidence type="ECO:0000259" key="10">
    <source>
        <dbReference type="PROSITE" id="PS51352"/>
    </source>
</evidence>
<evidence type="ECO:0000313" key="12">
    <source>
        <dbReference type="Proteomes" id="UP000305675"/>
    </source>
</evidence>
<sequence length="199" mass="22371">MKKLVAIAFSLLLAPMAMAAQFVEGTHYKVVSSAPVQGQPRITEFFSFGCPHCYNFETRHIPNIKKGLDANVKFEQKHVDFNGVEMVKSLAVMQTLKKEGQLKVPMFKAVQESGKRFATTSELKQFFVDNGVSGDQFDKAANSFMVNSKMKQWKKEQVDMNIRGVPALIVNGKYQVELGGIESVQQMVDLLNYLAKKRD</sequence>
<keyword evidence="12" id="KW-1185">Reference proteome</keyword>
<dbReference type="PANTHER" id="PTHR35891:SF2">
    <property type="entry name" value="THIOL:DISULFIDE INTERCHANGE PROTEIN DSBA"/>
    <property type="match status" value="1"/>
</dbReference>
<comment type="subcellular location">
    <subcellularLocation>
        <location evidence="1 7">Periplasm</location>
    </subcellularLocation>
</comment>
<keyword evidence="5 7" id="KW-1015">Disulfide bond</keyword>
<dbReference type="InterPro" id="IPR050824">
    <property type="entry name" value="Thiol_disulfide_DsbA"/>
</dbReference>
<dbReference type="Proteomes" id="UP000305675">
    <property type="component" value="Unassembled WGS sequence"/>
</dbReference>
<keyword evidence="6" id="KW-0676">Redox-active center</keyword>
<evidence type="ECO:0000256" key="9">
    <source>
        <dbReference type="SAM" id="SignalP"/>
    </source>
</evidence>
<dbReference type="PIRSF" id="PIRSF001488">
    <property type="entry name" value="Tdi_protein"/>
    <property type="match status" value="1"/>
</dbReference>
<evidence type="ECO:0000256" key="2">
    <source>
        <dbReference type="ARBA" id="ARBA00005791"/>
    </source>
</evidence>
<evidence type="ECO:0000256" key="1">
    <source>
        <dbReference type="ARBA" id="ARBA00004418"/>
    </source>
</evidence>
<dbReference type="InterPro" id="IPR013766">
    <property type="entry name" value="Thioredoxin_domain"/>
</dbReference>
<dbReference type="PROSITE" id="PS51352">
    <property type="entry name" value="THIOREDOXIN_2"/>
    <property type="match status" value="1"/>
</dbReference>
<comment type="similarity">
    <text evidence="2">Belongs to the thioredoxin family. DsbA subfamily.</text>
</comment>
<keyword evidence="3 9" id="KW-0732">Signal</keyword>
<protein>
    <recommendedName>
        <fullName evidence="7">Thiol:disulfide interchange protein</fullName>
    </recommendedName>
</protein>
<name>A0A4U1BTZ7_9GAMM</name>
<evidence type="ECO:0000256" key="7">
    <source>
        <dbReference type="PIRNR" id="PIRNR001488"/>
    </source>
</evidence>
<dbReference type="GO" id="GO:0042597">
    <property type="term" value="C:periplasmic space"/>
    <property type="evidence" value="ECO:0007669"/>
    <property type="project" value="UniProtKB-SubCell"/>
</dbReference>
<dbReference type="RefSeq" id="WP_136862852.1">
    <property type="nucleotide sequence ID" value="NZ_SWCJ01000004.1"/>
</dbReference>
<dbReference type="Pfam" id="PF01323">
    <property type="entry name" value="DSBA"/>
    <property type="match status" value="1"/>
</dbReference>
<dbReference type="InterPro" id="IPR036249">
    <property type="entry name" value="Thioredoxin-like_sf"/>
</dbReference>
<dbReference type="Gene3D" id="3.40.30.10">
    <property type="entry name" value="Glutaredoxin"/>
    <property type="match status" value="1"/>
</dbReference>
<organism evidence="11 12">
    <name type="scientific">Ferrimonas aestuarii</name>
    <dbReference type="NCBI Taxonomy" id="2569539"/>
    <lineage>
        <taxon>Bacteria</taxon>
        <taxon>Pseudomonadati</taxon>
        <taxon>Pseudomonadota</taxon>
        <taxon>Gammaproteobacteria</taxon>
        <taxon>Alteromonadales</taxon>
        <taxon>Ferrimonadaceae</taxon>
        <taxon>Ferrimonas</taxon>
    </lineage>
</organism>
<feature type="signal peptide" evidence="9">
    <location>
        <begin position="1"/>
        <end position="19"/>
    </location>
</feature>
<dbReference type="OrthoDB" id="9784896at2"/>
<feature type="disulfide bond" description="Redox-active" evidence="8">
    <location>
        <begin position="50"/>
        <end position="53"/>
    </location>
</feature>
<evidence type="ECO:0000256" key="6">
    <source>
        <dbReference type="ARBA" id="ARBA00023284"/>
    </source>
</evidence>
<dbReference type="GO" id="GO:0016491">
    <property type="term" value="F:oxidoreductase activity"/>
    <property type="evidence" value="ECO:0007669"/>
    <property type="project" value="InterPro"/>
</dbReference>
<dbReference type="CDD" id="cd03019">
    <property type="entry name" value="DsbA_DsbA"/>
    <property type="match status" value="1"/>
</dbReference>
<dbReference type="EMBL" id="SWCJ01000004">
    <property type="protein sequence ID" value="TKB56123.1"/>
    <property type="molecule type" value="Genomic_DNA"/>
</dbReference>
<gene>
    <name evidence="11" type="ORF">FCL42_07870</name>
</gene>
<comment type="caution">
    <text evidence="11">The sequence shown here is derived from an EMBL/GenBank/DDBJ whole genome shotgun (WGS) entry which is preliminary data.</text>
</comment>
<evidence type="ECO:0000256" key="4">
    <source>
        <dbReference type="ARBA" id="ARBA00022764"/>
    </source>
</evidence>
<evidence type="ECO:0000256" key="3">
    <source>
        <dbReference type="ARBA" id="ARBA00022729"/>
    </source>
</evidence>
<dbReference type="SUPFAM" id="SSF52833">
    <property type="entry name" value="Thioredoxin-like"/>
    <property type="match status" value="1"/>
</dbReference>
<keyword evidence="4 7" id="KW-0574">Periplasm</keyword>
<evidence type="ECO:0000256" key="8">
    <source>
        <dbReference type="PIRSR" id="PIRSR001488-1"/>
    </source>
</evidence>
<accession>A0A4U1BTZ7</accession>
<dbReference type="AlphaFoldDB" id="A0A4U1BTZ7"/>
<evidence type="ECO:0000256" key="5">
    <source>
        <dbReference type="ARBA" id="ARBA00023157"/>
    </source>
</evidence>
<dbReference type="InterPro" id="IPR023205">
    <property type="entry name" value="DsbA/DsbL"/>
</dbReference>
<dbReference type="InterPro" id="IPR001853">
    <property type="entry name" value="DSBA-like_thioredoxin_dom"/>
</dbReference>
<feature type="chain" id="PRO_5020876975" description="Thiol:disulfide interchange protein" evidence="9">
    <location>
        <begin position="20"/>
        <end position="199"/>
    </location>
</feature>
<evidence type="ECO:0000313" key="11">
    <source>
        <dbReference type="EMBL" id="TKB56123.1"/>
    </source>
</evidence>
<reference evidence="11 12" key="1">
    <citation type="submission" date="2019-04" db="EMBL/GenBank/DDBJ databases">
        <authorList>
            <person name="Hwang J.C."/>
        </authorList>
    </citation>
    <scope>NUCLEOTIDE SEQUENCE [LARGE SCALE GENOMIC DNA]</scope>
    <source>
        <strain evidence="11 12">IMCC35002</strain>
    </source>
</reference>
<dbReference type="PANTHER" id="PTHR35891">
    <property type="entry name" value="THIOL:DISULFIDE INTERCHANGE PROTEIN DSBA"/>
    <property type="match status" value="1"/>
</dbReference>
<proteinExistence type="inferred from homology"/>